<protein>
    <submittedName>
        <fullName evidence="1">Uncharacterized protein</fullName>
    </submittedName>
</protein>
<sequence>MSTMYFLKPISIECIDQNEISQDEPYLLFNGTRIWSGDMSQGQSIRLDYLDAIPFGQGGAATLSLYEDDGDHWYDRNDYIGSTRLSGAQEPGGAFSRDFTGGDAHYRVYMDVQRASTPV</sequence>
<dbReference type="AlphaFoldDB" id="A0A5M6IYL1"/>
<accession>A0A5M6IYL1</accession>
<organism evidence="1 2">
    <name type="scientific">Rhodovastum atsumiense</name>
    <dbReference type="NCBI Taxonomy" id="504468"/>
    <lineage>
        <taxon>Bacteria</taxon>
        <taxon>Pseudomonadati</taxon>
        <taxon>Pseudomonadota</taxon>
        <taxon>Alphaproteobacteria</taxon>
        <taxon>Acetobacterales</taxon>
        <taxon>Acetobacteraceae</taxon>
        <taxon>Rhodovastum</taxon>
    </lineage>
</organism>
<dbReference type="OrthoDB" id="5194621at2"/>
<proteinExistence type="predicted"/>
<keyword evidence="2" id="KW-1185">Reference proteome</keyword>
<dbReference type="Proteomes" id="UP000325255">
    <property type="component" value="Unassembled WGS sequence"/>
</dbReference>
<evidence type="ECO:0000313" key="1">
    <source>
        <dbReference type="EMBL" id="KAA5613436.1"/>
    </source>
</evidence>
<reference evidence="1 2" key="1">
    <citation type="submission" date="2019-09" db="EMBL/GenBank/DDBJ databases">
        <title>Genome sequence of Rhodovastum atsumiense, a diverse member of the Acetobacteraceae family of non-sulfur purple photosynthetic bacteria.</title>
        <authorList>
            <person name="Meyer T."/>
            <person name="Kyndt J."/>
        </authorList>
    </citation>
    <scope>NUCLEOTIDE SEQUENCE [LARGE SCALE GENOMIC DNA]</scope>
    <source>
        <strain evidence="1 2">DSM 21279</strain>
    </source>
</reference>
<comment type="caution">
    <text evidence="1">The sequence shown here is derived from an EMBL/GenBank/DDBJ whole genome shotgun (WGS) entry which is preliminary data.</text>
</comment>
<evidence type="ECO:0000313" key="2">
    <source>
        <dbReference type="Proteomes" id="UP000325255"/>
    </source>
</evidence>
<name>A0A5M6IYL1_9PROT</name>
<gene>
    <name evidence="1" type="ORF">F1189_05095</name>
</gene>
<dbReference type="EMBL" id="VWPK01000006">
    <property type="protein sequence ID" value="KAA5613436.1"/>
    <property type="molecule type" value="Genomic_DNA"/>
</dbReference>
<dbReference type="RefSeq" id="WP_150039547.1">
    <property type="nucleotide sequence ID" value="NZ_OW485601.1"/>
</dbReference>